<dbReference type="Proteomes" id="UP001189429">
    <property type="component" value="Unassembled WGS sequence"/>
</dbReference>
<reference evidence="3" key="1">
    <citation type="submission" date="2023-10" db="EMBL/GenBank/DDBJ databases">
        <authorList>
            <person name="Chen Y."/>
            <person name="Shah S."/>
            <person name="Dougan E. K."/>
            <person name="Thang M."/>
            <person name="Chan C."/>
        </authorList>
    </citation>
    <scope>NUCLEOTIDE SEQUENCE [LARGE SCALE GENOMIC DNA]</scope>
</reference>
<name>A0ABN9U398_9DINO</name>
<sequence length="445" mass="47425">MPLIPRRKLLEACGGQWRTGAPAAAPAAEAAAAGAAPAPAAPVQPQEVVERAVVQAASGARRHLRRCGRETGGGRRCRGRRGGVRRPRLGARGDACEPRALYRGFRLGERPGRRVVGGPHGHPPRGGPAGHGPHWKGQRLRDEGGAEAWPGSAVPDTRGRLGGEQEQRAAQQRPRSGRDCWRASARPTASARTLAPRRGLWGASRRCASWASPAACPSWCPPRAASTWRRPRSPRGCAPRGPASRCPRCCRGRPGGAARPARAARAGPHVHAAPAAEGPPADRVGAGRAARPIAGRTAATREGDGTEAALRDGLCESAETDGVWSRAQSAQHFTSGVGGLMLPRCRLLEERTAEHRDSEESARREAQAALGACLQAERALQSAEEELSRRERAAVLRWMEQESRRGPCMLGRCAGRRWPAETQALHARLRGLADESRRQEACGQG</sequence>
<feature type="compositionally biased region" description="Basic and acidic residues" evidence="2">
    <location>
        <begin position="157"/>
        <end position="167"/>
    </location>
</feature>
<feature type="compositionally biased region" description="Basic residues" evidence="2">
    <location>
        <begin position="75"/>
        <end position="89"/>
    </location>
</feature>
<evidence type="ECO:0000313" key="3">
    <source>
        <dbReference type="EMBL" id="CAK0852843.1"/>
    </source>
</evidence>
<feature type="region of interest" description="Disordered" evidence="2">
    <location>
        <begin position="257"/>
        <end position="287"/>
    </location>
</feature>
<proteinExistence type="predicted"/>
<organism evidence="3 4">
    <name type="scientific">Prorocentrum cordatum</name>
    <dbReference type="NCBI Taxonomy" id="2364126"/>
    <lineage>
        <taxon>Eukaryota</taxon>
        <taxon>Sar</taxon>
        <taxon>Alveolata</taxon>
        <taxon>Dinophyceae</taxon>
        <taxon>Prorocentrales</taxon>
        <taxon>Prorocentraceae</taxon>
        <taxon>Prorocentrum</taxon>
    </lineage>
</organism>
<keyword evidence="4" id="KW-1185">Reference proteome</keyword>
<evidence type="ECO:0000256" key="2">
    <source>
        <dbReference type="SAM" id="MobiDB-lite"/>
    </source>
</evidence>
<evidence type="ECO:0000313" key="4">
    <source>
        <dbReference type="Proteomes" id="UP001189429"/>
    </source>
</evidence>
<gene>
    <name evidence="3" type="ORF">PCOR1329_LOCUS44497</name>
</gene>
<feature type="coiled-coil region" evidence="1">
    <location>
        <begin position="366"/>
        <end position="393"/>
    </location>
</feature>
<dbReference type="EMBL" id="CAUYUJ010015348">
    <property type="protein sequence ID" value="CAK0852843.1"/>
    <property type="molecule type" value="Genomic_DNA"/>
</dbReference>
<protein>
    <submittedName>
        <fullName evidence="3">Uncharacterized protein</fullName>
    </submittedName>
</protein>
<evidence type="ECO:0000256" key="1">
    <source>
        <dbReference type="SAM" id="Coils"/>
    </source>
</evidence>
<comment type="caution">
    <text evidence="3">The sequence shown here is derived from an EMBL/GenBank/DDBJ whole genome shotgun (WGS) entry which is preliminary data.</text>
</comment>
<feature type="region of interest" description="Disordered" evidence="2">
    <location>
        <begin position="67"/>
        <end position="91"/>
    </location>
</feature>
<feature type="compositionally biased region" description="Low complexity" evidence="2">
    <location>
        <begin position="182"/>
        <end position="191"/>
    </location>
</feature>
<keyword evidence="1" id="KW-0175">Coiled coil</keyword>
<feature type="region of interest" description="Disordered" evidence="2">
    <location>
        <begin position="224"/>
        <end position="243"/>
    </location>
</feature>
<accession>A0ABN9U398</accession>
<feature type="region of interest" description="Disordered" evidence="2">
    <location>
        <begin position="110"/>
        <end position="191"/>
    </location>
</feature>